<feature type="region of interest" description="Disordered" evidence="6">
    <location>
        <begin position="1"/>
        <end position="22"/>
    </location>
</feature>
<evidence type="ECO:0000313" key="9">
    <source>
        <dbReference type="Proteomes" id="UP001595846"/>
    </source>
</evidence>
<keyword evidence="4 5" id="KW-0413">Isomerase</keyword>
<evidence type="ECO:0000256" key="2">
    <source>
        <dbReference type="ARBA" id="ARBA00022857"/>
    </source>
</evidence>
<comment type="function">
    <text evidence="5">Catalyzes the two-step NADP-dependent conversion of GDP-4-dehydro-6-deoxy-D-mannose to GDP-fucose, involving an epimerase and a reductase reaction.</text>
</comment>
<comment type="similarity">
    <text evidence="1 5">Belongs to the NAD(P)-dependent epimerase/dehydratase family. Fucose synthase subfamily.</text>
</comment>
<name>A0ABD5NPD3_9EURY</name>
<feature type="binding site" evidence="5">
    <location>
        <position position="296"/>
    </location>
    <ligand>
        <name>substrate</name>
    </ligand>
</feature>
<dbReference type="InterPro" id="IPR028614">
    <property type="entry name" value="GDP_fucose/colitose_synth"/>
</dbReference>
<feature type="binding site" evidence="5">
    <location>
        <begin position="36"/>
        <end position="42"/>
    </location>
    <ligand>
        <name>NADP(+)</name>
        <dbReference type="ChEBI" id="CHEBI:58349"/>
    </ligand>
</feature>
<feature type="binding site" evidence="5">
    <location>
        <begin position="190"/>
        <end position="193"/>
    </location>
    <ligand>
        <name>NADP(+)</name>
        <dbReference type="ChEBI" id="CHEBI:58349"/>
    </ligand>
</feature>
<evidence type="ECO:0000259" key="7">
    <source>
        <dbReference type="Pfam" id="PF01370"/>
    </source>
</evidence>
<dbReference type="Proteomes" id="UP001595846">
    <property type="component" value="Unassembled WGS sequence"/>
</dbReference>
<dbReference type="Gene3D" id="3.90.25.10">
    <property type="entry name" value="UDP-galactose 4-epimerase, domain 1"/>
    <property type="match status" value="1"/>
</dbReference>
<gene>
    <name evidence="5" type="primary">fcl</name>
    <name evidence="8" type="ORF">ACFOUR_09425</name>
</gene>
<evidence type="ECO:0000256" key="1">
    <source>
        <dbReference type="ARBA" id="ARBA00005959"/>
    </source>
</evidence>
<dbReference type="RefSeq" id="WP_256530926.1">
    <property type="nucleotide sequence ID" value="NZ_CP101824.1"/>
</dbReference>
<dbReference type="InterPro" id="IPR036291">
    <property type="entry name" value="NAD(P)-bd_dom_sf"/>
</dbReference>
<dbReference type="CDD" id="cd05239">
    <property type="entry name" value="GDP_FS_SDR_e"/>
    <property type="match status" value="1"/>
</dbReference>
<evidence type="ECO:0000256" key="5">
    <source>
        <dbReference type="HAMAP-Rule" id="MF_00956"/>
    </source>
</evidence>
<dbReference type="Pfam" id="PF01370">
    <property type="entry name" value="Epimerase"/>
    <property type="match status" value="1"/>
</dbReference>
<feature type="site" description="Important for catalytic activity" evidence="5">
    <location>
        <position position="134"/>
    </location>
</feature>
<feature type="compositionally biased region" description="Basic and acidic residues" evidence="6">
    <location>
        <begin position="1"/>
        <end position="10"/>
    </location>
</feature>
<keyword evidence="5" id="KW-0511">Multifunctional enzyme</keyword>
<feature type="active site" description="Proton donor/acceptor" evidence="5">
    <location>
        <position position="163"/>
    </location>
</feature>
<dbReference type="Gene3D" id="3.40.50.720">
    <property type="entry name" value="NAD(P)-binding Rossmann-like Domain"/>
    <property type="match status" value="1"/>
</dbReference>
<accession>A0ABD5NPD3</accession>
<evidence type="ECO:0000313" key="8">
    <source>
        <dbReference type="EMBL" id="MFC3958585.1"/>
    </source>
</evidence>
<dbReference type="AlphaFoldDB" id="A0ABD5NPD3"/>
<dbReference type="EC" id="1.1.1.271" evidence="5"/>
<dbReference type="PANTHER" id="PTHR43238:SF1">
    <property type="entry name" value="GDP-L-FUCOSE SYNTHASE"/>
    <property type="match status" value="1"/>
</dbReference>
<dbReference type="InterPro" id="IPR001509">
    <property type="entry name" value="Epimerase_deHydtase"/>
</dbReference>
<dbReference type="HAMAP" id="MF_00956">
    <property type="entry name" value="GDP_fucose_synth"/>
    <property type="match status" value="1"/>
</dbReference>
<comment type="pathway">
    <text evidence="5">Nucleotide-sugar biosynthesis; GDP-L-fucose biosynthesis via de novo pathway; GDP-L-fucose from GDP-alpha-D-mannose: step 2/2.</text>
</comment>
<feature type="binding site" evidence="5">
    <location>
        <position position="229"/>
    </location>
    <ligand>
        <name>substrate</name>
    </ligand>
</feature>
<dbReference type="GO" id="GO:0050577">
    <property type="term" value="F:GDP-L-fucose synthase activity"/>
    <property type="evidence" value="ECO:0007669"/>
    <property type="project" value="UniProtKB-UniRule"/>
</dbReference>
<feature type="binding site" evidence="5">
    <location>
        <position position="206"/>
    </location>
    <ligand>
        <name>NADP(+)</name>
        <dbReference type="ChEBI" id="CHEBI:58349"/>
    </ligand>
</feature>
<proteinExistence type="inferred from homology"/>
<dbReference type="GO" id="GO:0016853">
    <property type="term" value="F:isomerase activity"/>
    <property type="evidence" value="ECO:0007669"/>
    <property type="project" value="UniProtKB-KW"/>
</dbReference>
<dbReference type="PANTHER" id="PTHR43238">
    <property type="entry name" value="GDP-L-FUCOSE SYNTHASE"/>
    <property type="match status" value="1"/>
</dbReference>
<evidence type="ECO:0000256" key="4">
    <source>
        <dbReference type="ARBA" id="ARBA00023235"/>
    </source>
</evidence>
<sequence length="341" mass="38071">MSDEERRTSDGEPVADGGPVRRDEAYWDDTTVMVTGGAGFLGGHLVEDLRSRSDSVEIFVPRSDEYDLREKPAIERALDVAEPDVVIHLAASVGGIGANMDNPGRYFYDNAVMGIELIDAARRHGVEKCTILGTICAYPKHTPVPFSEDDLFDGYPEETNAPYGIAKKALLTQSKAYRQQWGFNSIYLLPVNLYGPGDDFDPETSHVIPAILRKCIEARERGDESITAWGTGDPTREFLYVKDAAEGILDATERYDSSEPVNLGSGSEISIRELVETIADATGFDGRIEWDTSKPDGQPRRKLDTRRARERFGWEATTSFRTGLRETIDWYEQHREPIEAQ</sequence>
<organism evidence="8 9">
    <name type="scientific">Halovivax cerinus</name>
    <dbReference type="NCBI Taxonomy" id="1487865"/>
    <lineage>
        <taxon>Archaea</taxon>
        <taxon>Methanobacteriati</taxon>
        <taxon>Methanobacteriota</taxon>
        <taxon>Stenosarchaea group</taxon>
        <taxon>Halobacteria</taxon>
        <taxon>Halobacteriales</taxon>
        <taxon>Natrialbaceae</taxon>
        <taxon>Halovivax</taxon>
    </lineage>
</organism>
<feature type="binding site" evidence="5">
    <location>
        <position position="214"/>
    </location>
    <ligand>
        <name>substrate</name>
    </ligand>
</feature>
<dbReference type="GeneID" id="73903635"/>
<comment type="caution">
    <text evidence="8">The sequence shown here is derived from an EMBL/GenBank/DDBJ whole genome shotgun (WGS) entry which is preliminary data.</text>
</comment>
<dbReference type="EMBL" id="JBHSAQ010000006">
    <property type="protein sequence ID" value="MFC3958585.1"/>
    <property type="molecule type" value="Genomic_DNA"/>
</dbReference>
<protein>
    <recommendedName>
        <fullName evidence="5">GDP-L-fucose synthase</fullName>
        <ecNumber evidence="5">1.1.1.271</ecNumber>
    </recommendedName>
    <alternativeName>
        <fullName evidence="5">GDP-4-keto-6-deoxy-D-mannose-3,5-epimerase-4-reductase</fullName>
    </alternativeName>
</protein>
<keyword evidence="3 5" id="KW-0560">Oxidoreductase</keyword>
<feature type="binding site" evidence="5">
    <location>
        <position position="167"/>
    </location>
    <ligand>
        <name>NADP(+)</name>
        <dbReference type="ChEBI" id="CHEBI:58349"/>
    </ligand>
</feature>
<keyword evidence="9" id="KW-1185">Reference proteome</keyword>
<keyword evidence="2 5" id="KW-0521">NADP</keyword>
<dbReference type="GO" id="GO:0042351">
    <property type="term" value="P:'de novo' GDP-L-fucose biosynthetic process"/>
    <property type="evidence" value="ECO:0007669"/>
    <property type="project" value="UniProtKB-UniRule"/>
</dbReference>
<feature type="site" description="Important for catalytic activity" evidence="5">
    <location>
        <position position="136"/>
    </location>
</feature>
<dbReference type="SUPFAM" id="SSF51735">
    <property type="entry name" value="NAD(P)-binding Rossmann-fold domains"/>
    <property type="match status" value="1"/>
</dbReference>
<feature type="binding site" evidence="5">
    <location>
        <position position="236"/>
    </location>
    <ligand>
        <name>substrate</name>
    </ligand>
</feature>
<feature type="domain" description="NAD-dependent epimerase/dehydratase" evidence="7">
    <location>
        <begin position="32"/>
        <end position="264"/>
    </location>
</feature>
<comment type="catalytic activity">
    <reaction evidence="5">
        <text>GDP-beta-L-fucose + NADP(+) = GDP-4-dehydro-alpha-D-rhamnose + NADPH + H(+)</text>
        <dbReference type="Rhea" id="RHEA:18885"/>
        <dbReference type="ChEBI" id="CHEBI:15378"/>
        <dbReference type="ChEBI" id="CHEBI:57273"/>
        <dbReference type="ChEBI" id="CHEBI:57783"/>
        <dbReference type="ChEBI" id="CHEBI:57964"/>
        <dbReference type="ChEBI" id="CHEBI:58349"/>
        <dbReference type="EC" id="1.1.1.271"/>
    </reaction>
</comment>
<evidence type="ECO:0000256" key="3">
    <source>
        <dbReference type="ARBA" id="ARBA00023002"/>
    </source>
</evidence>
<reference evidence="8 9" key="1">
    <citation type="journal article" date="2019" name="Int. J. Syst. Evol. Microbiol.">
        <title>The Global Catalogue of Microorganisms (GCM) 10K type strain sequencing project: providing services to taxonomists for standard genome sequencing and annotation.</title>
        <authorList>
            <consortium name="The Broad Institute Genomics Platform"/>
            <consortium name="The Broad Institute Genome Sequencing Center for Infectious Disease"/>
            <person name="Wu L."/>
            <person name="Ma J."/>
        </authorList>
    </citation>
    <scope>NUCLEOTIDE SEQUENCE [LARGE SCALE GENOMIC DNA]</scope>
    <source>
        <strain evidence="8 9">IBRC-M 10256</strain>
    </source>
</reference>
<comment type="caution">
    <text evidence="5">Lacks conserved residue(s) required for the propagation of feature annotation.</text>
</comment>
<dbReference type="GO" id="GO:0070401">
    <property type="term" value="F:NADP+ binding"/>
    <property type="evidence" value="ECO:0007669"/>
    <property type="project" value="UniProtKB-UniRule"/>
</dbReference>
<evidence type="ECO:0000256" key="6">
    <source>
        <dbReference type="SAM" id="MobiDB-lite"/>
    </source>
</evidence>